<sequence length="87" mass="9609">MFAPVTIYTQPGCGPCTVVKELLEEAGIDYDAVDVTLNSEAYDYVTKVLKLRSTPVIVTDTHDPIVGDDRDKLQDLIHYYTASETGL</sequence>
<evidence type="ECO:0000313" key="2">
    <source>
        <dbReference type="EMBL" id="BBX09452.1"/>
    </source>
</evidence>
<dbReference type="CDD" id="cd02976">
    <property type="entry name" value="NrdH"/>
    <property type="match status" value="1"/>
</dbReference>
<dbReference type="PROSITE" id="PS50404">
    <property type="entry name" value="GST_NTER"/>
    <property type="match status" value="1"/>
</dbReference>
<accession>A0AAD1MCH5</accession>
<dbReference type="AlphaFoldDB" id="A0AAD1MCH5"/>
<dbReference type="GO" id="GO:0045454">
    <property type="term" value="P:cell redox homeostasis"/>
    <property type="evidence" value="ECO:0007669"/>
    <property type="project" value="TreeGrafter"/>
</dbReference>
<evidence type="ECO:0000313" key="3">
    <source>
        <dbReference type="Proteomes" id="UP000467327"/>
    </source>
</evidence>
<dbReference type="InterPro" id="IPR002109">
    <property type="entry name" value="Glutaredoxin"/>
</dbReference>
<dbReference type="InterPro" id="IPR036249">
    <property type="entry name" value="Thioredoxin-like_sf"/>
</dbReference>
<dbReference type="Proteomes" id="UP000467327">
    <property type="component" value="Chromosome"/>
</dbReference>
<evidence type="ECO:0000259" key="1">
    <source>
        <dbReference type="PROSITE" id="PS50404"/>
    </source>
</evidence>
<gene>
    <name evidence="2" type="ORF">MAIC_42550</name>
</gene>
<dbReference type="Gene3D" id="3.40.30.10">
    <property type="entry name" value="Glutaredoxin"/>
    <property type="match status" value="1"/>
</dbReference>
<reference evidence="2 3" key="1">
    <citation type="journal article" date="2019" name="Emerg. Microbes Infect.">
        <title>Comprehensive subspecies identification of 175 nontuberculous mycobacteria species based on 7547 genomic profiles.</title>
        <authorList>
            <person name="Matsumoto Y."/>
            <person name="Kinjo T."/>
            <person name="Motooka D."/>
            <person name="Nabeya D."/>
            <person name="Jung N."/>
            <person name="Uechi K."/>
            <person name="Horii T."/>
            <person name="Iida T."/>
            <person name="Fujita J."/>
            <person name="Nakamura S."/>
        </authorList>
    </citation>
    <scope>NUCLEOTIDE SEQUENCE [LARGE SCALE GENOMIC DNA]</scope>
    <source>
        <strain evidence="2 3">JCM 6376</strain>
    </source>
</reference>
<organism evidence="2 3">
    <name type="scientific">Mycolicibacterium aichiense</name>
    <dbReference type="NCBI Taxonomy" id="1799"/>
    <lineage>
        <taxon>Bacteria</taxon>
        <taxon>Bacillati</taxon>
        <taxon>Actinomycetota</taxon>
        <taxon>Actinomycetes</taxon>
        <taxon>Mycobacteriales</taxon>
        <taxon>Mycobacteriaceae</taxon>
        <taxon>Mycolicibacterium</taxon>
    </lineage>
</organism>
<dbReference type="PROSITE" id="PS51354">
    <property type="entry name" value="GLUTAREDOXIN_2"/>
    <property type="match status" value="1"/>
</dbReference>
<dbReference type="RefSeq" id="WP_197935759.1">
    <property type="nucleotide sequence ID" value="NZ_AP022561.1"/>
</dbReference>
<protein>
    <recommendedName>
        <fullName evidence="1">GST N-terminal domain-containing protein</fullName>
    </recommendedName>
</protein>
<feature type="domain" description="GST N-terminal" evidence="1">
    <location>
        <begin position="3"/>
        <end position="87"/>
    </location>
</feature>
<dbReference type="EMBL" id="AP022561">
    <property type="protein sequence ID" value="BBX09452.1"/>
    <property type="molecule type" value="Genomic_DNA"/>
</dbReference>
<dbReference type="PANTHER" id="PTHR34386:SF1">
    <property type="entry name" value="GLUTAREDOXIN-LIKE PROTEIN NRDH"/>
    <property type="match status" value="1"/>
</dbReference>
<keyword evidence="3" id="KW-1185">Reference proteome</keyword>
<dbReference type="GO" id="GO:0009055">
    <property type="term" value="F:electron transfer activity"/>
    <property type="evidence" value="ECO:0007669"/>
    <property type="project" value="TreeGrafter"/>
</dbReference>
<dbReference type="PANTHER" id="PTHR34386">
    <property type="entry name" value="GLUTAREDOXIN"/>
    <property type="match status" value="1"/>
</dbReference>
<dbReference type="KEGG" id="maic:MAIC_42550"/>
<dbReference type="SUPFAM" id="SSF52833">
    <property type="entry name" value="Thioredoxin-like"/>
    <property type="match status" value="1"/>
</dbReference>
<dbReference type="InterPro" id="IPR004045">
    <property type="entry name" value="Glutathione_S-Trfase_N"/>
</dbReference>
<proteinExistence type="predicted"/>
<dbReference type="InterPro" id="IPR051548">
    <property type="entry name" value="Grx-like_ET"/>
</dbReference>
<dbReference type="Pfam" id="PF00462">
    <property type="entry name" value="Glutaredoxin"/>
    <property type="match status" value="1"/>
</dbReference>
<name>A0AAD1MCH5_9MYCO</name>